<reference evidence="2" key="2">
    <citation type="submission" date="2015-06" db="UniProtKB">
        <authorList>
            <consortium name="EnsemblMetazoa"/>
        </authorList>
    </citation>
    <scope>IDENTIFICATION</scope>
</reference>
<reference evidence="3" key="1">
    <citation type="submission" date="2013-02" db="EMBL/GenBank/DDBJ databases">
        <authorList>
            <person name="Hughes D."/>
        </authorList>
    </citation>
    <scope>NUCLEOTIDE SEQUENCE</scope>
    <source>
        <strain>Durham</strain>
        <strain evidence="3">NC isolate 2 -- Noor lab</strain>
    </source>
</reference>
<dbReference type="STRING" id="36166.T1GHI5"/>
<evidence type="ECO:0000256" key="1">
    <source>
        <dbReference type="SAM" id="MobiDB-lite"/>
    </source>
</evidence>
<dbReference type="EnsemblMetazoa" id="MESCA002887-RA">
    <property type="protein sequence ID" value="MESCA002887-PA"/>
    <property type="gene ID" value="MESCA002887"/>
</dbReference>
<dbReference type="Proteomes" id="UP000015102">
    <property type="component" value="Unassembled WGS sequence"/>
</dbReference>
<sequence length="78" mass="9033">MSYESHHSSHHQTGISTDKMLESLSLQLREAEMRKQEAERGHQDAISQLRMLNASGSVAKNSEQIENLQLEQENWKRK</sequence>
<proteinExistence type="predicted"/>
<feature type="region of interest" description="Disordered" evidence="1">
    <location>
        <begin position="1"/>
        <end position="23"/>
    </location>
</feature>
<accession>T1GHI5</accession>
<dbReference type="EMBL" id="CAQQ02100685">
    <property type="status" value="NOT_ANNOTATED_CDS"/>
    <property type="molecule type" value="Genomic_DNA"/>
</dbReference>
<protein>
    <submittedName>
        <fullName evidence="2">Uncharacterized protein</fullName>
    </submittedName>
</protein>
<dbReference type="AlphaFoldDB" id="T1GHI5"/>
<keyword evidence="3" id="KW-1185">Reference proteome</keyword>
<evidence type="ECO:0000313" key="2">
    <source>
        <dbReference type="EnsemblMetazoa" id="MESCA002887-PA"/>
    </source>
</evidence>
<dbReference type="HOGENOM" id="CLU_2624822_0_0_1"/>
<name>T1GHI5_MEGSC</name>
<evidence type="ECO:0000313" key="3">
    <source>
        <dbReference type="Proteomes" id="UP000015102"/>
    </source>
</evidence>
<organism evidence="2 3">
    <name type="scientific">Megaselia scalaris</name>
    <name type="common">Humpbacked fly</name>
    <name type="synonym">Phora scalaris</name>
    <dbReference type="NCBI Taxonomy" id="36166"/>
    <lineage>
        <taxon>Eukaryota</taxon>
        <taxon>Metazoa</taxon>
        <taxon>Ecdysozoa</taxon>
        <taxon>Arthropoda</taxon>
        <taxon>Hexapoda</taxon>
        <taxon>Insecta</taxon>
        <taxon>Pterygota</taxon>
        <taxon>Neoptera</taxon>
        <taxon>Endopterygota</taxon>
        <taxon>Diptera</taxon>
        <taxon>Brachycera</taxon>
        <taxon>Muscomorpha</taxon>
        <taxon>Platypezoidea</taxon>
        <taxon>Phoridae</taxon>
        <taxon>Megaseliini</taxon>
        <taxon>Megaselia</taxon>
    </lineage>
</organism>